<dbReference type="GeneID" id="20678323"/>
<proteinExistence type="predicted"/>
<accession>W4KAT3</accession>
<keyword evidence="2" id="KW-1185">Reference proteome</keyword>
<name>W4KAT3_HETIT</name>
<dbReference type="OrthoDB" id="3037028at2759"/>
<gene>
    <name evidence="1" type="ORF">HETIRDRAFT_54938</name>
</gene>
<dbReference type="AlphaFoldDB" id="W4KAT3"/>
<dbReference type="KEGG" id="hir:HETIRDRAFT_54938"/>
<dbReference type="HOGENOM" id="CLU_2306503_0_0_1"/>
<evidence type="ECO:0000313" key="2">
    <source>
        <dbReference type="Proteomes" id="UP000030671"/>
    </source>
</evidence>
<dbReference type="InParanoid" id="W4KAT3"/>
<sequence>MYLIGIQNLIVKVDACYIKGMLTNPDLKPSASINQCIISILTFYFILVHVPGTSHSPNGLSQCHNPSIGLNLKTTLTTGSIISIASSIRSTTHFPLPTQM</sequence>
<evidence type="ECO:0000313" key="1">
    <source>
        <dbReference type="EMBL" id="ETW82829.1"/>
    </source>
</evidence>
<organism evidence="1 2">
    <name type="scientific">Heterobasidion irregulare (strain TC 32-1)</name>
    <dbReference type="NCBI Taxonomy" id="747525"/>
    <lineage>
        <taxon>Eukaryota</taxon>
        <taxon>Fungi</taxon>
        <taxon>Dikarya</taxon>
        <taxon>Basidiomycota</taxon>
        <taxon>Agaricomycotina</taxon>
        <taxon>Agaricomycetes</taxon>
        <taxon>Russulales</taxon>
        <taxon>Bondarzewiaceae</taxon>
        <taxon>Heterobasidion</taxon>
        <taxon>Heterobasidion annosum species complex</taxon>
    </lineage>
</organism>
<dbReference type="RefSeq" id="XP_009544661.1">
    <property type="nucleotide sequence ID" value="XM_009546366.1"/>
</dbReference>
<dbReference type="Proteomes" id="UP000030671">
    <property type="component" value="Unassembled WGS sequence"/>
</dbReference>
<reference evidence="1 2" key="1">
    <citation type="journal article" date="2012" name="New Phytol.">
        <title>Insight into trade-off between wood decay and parasitism from the genome of a fungal forest pathogen.</title>
        <authorList>
            <person name="Olson A."/>
            <person name="Aerts A."/>
            <person name="Asiegbu F."/>
            <person name="Belbahri L."/>
            <person name="Bouzid O."/>
            <person name="Broberg A."/>
            <person name="Canback B."/>
            <person name="Coutinho P.M."/>
            <person name="Cullen D."/>
            <person name="Dalman K."/>
            <person name="Deflorio G."/>
            <person name="van Diepen L.T."/>
            <person name="Dunand C."/>
            <person name="Duplessis S."/>
            <person name="Durling M."/>
            <person name="Gonthier P."/>
            <person name="Grimwood J."/>
            <person name="Fossdal C.G."/>
            <person name="Hansson D."/>
            <person name="Henrissat B."/>
            <person name="Hietala A."/>
            <person name="Himmelstrand K."/>
            <person name="Hoffmeister D."/>
            <person name="Hogberg N."/>
            <person name="James T.Y."/>
            <person name="Karlsson M."/>
            <person name="Kohler A."/>
            <person name="Kues U."/>
            <person name="Lee Y.H."/>
            <person name="Lin Y.C."/>
            <person name="Lind M."/>
            <person name="Lindquist E."/>
            <person name="Lombard V."/>
            <person name="Lucas S."/>
            <person name="Lunden K."/>
            <person name="Morin E."/>
            <person name="Murat C."/>
            <person name="Park J."/>
            <person name="Raffaello T."/>
            <person name="Rouze P."/>
            <person name="Salamov A."/>
            <person name="Schmutz J."/>
            <person name="Solheim H."/>
            <person name="Stahlberg J."/>
            <person name="Velez H."/>
            <person name="de Vries R.P."/>
            <person name="Wiebenga A."/>
            <person name="Woodward S."/>
            <person name="Yakovlev I."/>
            <person name="Garbelotto M."/>
            <person name="Martin F."/>
            <person name="Grigoriev I.V."/>
            <person name="Stenlid J."/>
        </authorList>
    </citation>
    <scope>NUCLEOTIDE SEQUENCE [LARGE SCALE GENOMIC DNA]</scope>
    <source>
        <strain evidence="1 2">TC 32-1</strain>
    </source>
</reference>
<dbReference type="EMBL" id="KI925457">
    <property type="protein sequence ID" value="ETW82829.1"/>
    <property type="molecule type" value="Genomic_DNA"/>
</dbReference>
<protein>
    <submittedName>
        <fullName evidence="1">Uncharacterized protein</fullName>
    </submittedName>
</protein>